<dbReference type="AlphaFoldDB" id="A0A7V8FW42"/>
<evidence type="ECO:0000313" key="2">
    <source>
        <dbReference type="Proteomes" id="UP000462435"/>
    </source>
</evidence>
<gene>
    <name evidence="1" type="ORF">GAK35_02497</name>
</gene>
<reference evidence="2" key="1">
    <citation type="journal article" date="2020" name="MBio">
        <title>Horizontal gene transfer to a defensive symbiont with a reduced genome amongst a multipartite beetle microbiome.</title>
        <authorList>
            <person name="Waterworth S.C."/>
            <person name="Florez L.V."/>
            <person name="Rees E.R."/>
            <person name="Hertweck C."/>
            <person name="Kaltenpoth M."/>
            <person name="Kwan J.C."/>
        </authorList>
    </citation>
    <scope>NUCLEOTIDE SEQUENCE [LARGE SCALE GENOMIC DNA]</scope>
</reference>
<organism evidence="1 2">
    <name type="scientific">Herbaspirillum frisingense</name>
    <dbReference type="NCBI Taxonomy" id="92645"/>
    <lineage>
        <taxon>Bacteria</taxon>
        <taxon>Pseudomonadati</taxon>
        <taxon>Pseudomonadota</taxon>
        <taxon>Betaproteobacteria</taxon>
        <taxon>Burkholderiales</taxon>
        <taxon>Oxalobacteraceae</taxon>
        <taxon>Herbaspirillum</taxon>
    </lineage>
</organism>
<proteinExistence type="predicted"/>
<dbReference type="Gene3D" id="3.40.630.30">
    <property type="match status" value="1"/>
</dbReference>
<dbReference type="GO" id="GO:0016740">
    <property type="term" value="F:transferase activity"/>
    <property type="evidence" value="ECO:0007669"/>
    <property type="project" value="UniProtKB-KW"/>
</dbReference>
<protein>
    <submittedName>
        <fullName evidence="1">Acetyltransferase</fullName>
    </submittedName>
</protein>
<name>A0A7V8FW42_9BURK</name>
<evidence type="ECO:0000313" key="1">
    <source>
        <dbReference type="EMBL" id="KAF1042876.1"/>
    </source>
</evidence>
<dbReference type="InterPro" id="IPR016181">
    <property type="entry name" value="Acyl_CoA_acyltransferase"/>
</dbReference>
<accession>A0A7V8FW42</accession>
<dbReference type="Proteomes" id="UP000462435">
    <property type="component" value="Unassembled WGS sequence"/>
</dbReference>
<sequence>MTIHLLYPTTDKTDDLTIKVVEDETERLKAMLVRGIVYMHEQQCPFHEEFDLNDHTATQIIGLTDAGEPVLTARVRYFNGFAKIERLSIRSEYRGKG</sequence>
<dbReference type="SUPFAM" id="SSF55729">
    <property type="entry name" value="Acyl-CoA N-acyltransferases (Nat)"/>
    <property type="match status" value="1"/>
</dbReference>
<keyword evidence="1" id="KW-0808">Transferase</keyword>
<comment type="caution">
    <text evidence="1">The sequence shown here is derived from an EMBL/GenBank/DDBJ whole genome shotgun (WGS) entry which is preliminary data.</text>
</comment>
<dbReference type="EMBL" id="WNDX01000072">
    <property type="protein sequence ID" value="KAF1042876.1"/>
    <property type="molecule type" value="Genomic_DNA"/>
</dbReference>